<dbReference type="GO" id="GO:0032259">
    <property type="term" value="P:methylation"/>
    <property type="evidence" value="ECO:0007669"/>
    <property type="project" value="UniProtKB-KW"/>
</dbReference>
<organism evidence="2 3">
    <name type="scientific">Paenibacillus spiritus</name>
    <dbReference type="NCBI Taxonomy" id="2496557"/>
    <lineage>
        <taxon>Bacteria</taxon>
        <taxon>Bacillati</taxon>
        <taxon>Bacillota</taxon>
        <taxon>Bacilli</taxon>
        <taxon>Bacillales</taxon>
        <taxon>Paenibacillaceae</taxon>
        <taxon>Paenibacillus</taxon>
    </lineage>
</organism>
<dbReference type="InterPro" id="IPR013216">
    <property type="entry name" value="Methyltransf_11"/>
</dbReference>
<keyword evidence="2" id="KW-0808">Transferase</keyword>
<accession>A0A5J5G017</accession>
<dbReference type="EMBL" id="VYKK01000022">
    <property type="protein sequence ID" value="KAA8999785.1"/>
    <property type="molecule type" value="Genomic_DNA"/>
</dbReference>
<dbReference type="AlphaFoldDB" id="A0A5J5G017"/>
<proteinExistence type="predicted"/>
<dbReference type="RefSeq" id="WP_150459217.1">
    <property type="nucleotide sequence ID" value="NZ_VYKK01000022.1"/>
</dbReference>
<dbReference type="Gene3D" id="3.40.50.150">
    <property type="entry name" value="Vaccinia Virus protein VP39"/>
    <property type="match status" value="1"/>
</dbReference>
<dbReference type="OrthoDB" id="703529at2"/>
<dbReference type="InterPro" id="IPR029063">
    <property type="entry name" value="SAM-dependent_MTases_sf"/>
</dbReference>
<reference evidence="2 3" key="1">
    <citation type="submission" date="2019-09" db="EMBL/GenBank/DDBJ databases">
        <title>Bacillus ochoae sp. nov., Paenibacillus whitsoniae sp. nov., Paenibacillus spiritus sp. nov. Isolated from the Mars Exploration Rover during spacecraft assembly.</title>
        <authorList>
            <person name="Seuylemezian A."/>
            <person name="Vaishampayan P."/>
        </authorList>
    </citation>
    <scope>NUCLEOTIDE SEQUENCE [LARGE SCALE GENOMIC DNA]</scope>
    <source>
        <strain evidence="2 3">MER_111</strain>
    </source>
</reference>
<evidence type="ECO:0000313" key="2">
    <source>
        <dbReference type="EMBL" id="KAA8999785.1"/>
    </source>
</evidence>
<keyword evidence="2" id="KW-0489">Methyltransferase</keyword>
<dbReference type="SUPFAM" id="SSF53335">
    <property type="entry name" value="S-adenosyl-L-methionine-dependent methyltransferases"/>
    <property type="match status" value="1"/>
</dbReference>
<evidence type="ECO:0000313" key="3">
    <source>
        <dbReference type="Proteomes" id="UP000367750"/>
    </source>
</evidence>
<comment type="caution">
    <text evidence="2">The sequence shown here is derived from an EMBL/GenBank/DDBJ whole genome shotgun (WGS) entry which is preliminary data.</text>
</comment>
<evidence type="ECO:0000259" key="1">
    <source>
        <dbReference type="Pfam" id="PF08241"/>
    </source>
</evidence>
<protein>
    <submittedName>
        <fullName evidence="2">Class I SAM-dependent methyltransferase</fullName>
    </submittedName>
</protein>
<sequence length="223" mass="24680">MPEDNQEAEAAASYWERRFAAEGMIWGGAPSPTAAHASALFRSEGVRTVWVPGAGYGRNTKALSEEFQVSGTEISASAVELARDWDPRSDIRQGSILEPQEGEREVDGVFCYDVIHLFLAGDRGRLARQIRRRLRPGGVLYLTCFSDEDVNCGRGEQREPGTFVYKPGKTAHFFAFGELQELFPGFEVMEEAHITEALPGPEGLHSYRLRIWAARAGSRSAAE</sequence>
<feature type="domain" description="Methyltransferase type 11" evidence="1">
    <location>
        <begin position="53"/>
        <end position="142"/>
    </location>
</feature>
<name>A0A5J5G017_9BACL</name>
<dbReference type="Pfam" id="PF08241">
    <property type="entry name" value="Methyltransf_11"/>
    <property type="match status" value="1"/>
</dbReference>
<dbReference type="GO" id="GO:0008757">
    <property type="term" value="F:S-adenosylmethionine-dependent methyltransferase activity"/>
    <property type="evidence" value="ECO:0007669"/>
    <property type="project" value="InterPro"/>
</dbReference>
<dbReference type="CDD" id="cd02440">
    <property type="entry name" value="AdoMet_MTases"/>
    <property type="match status" value="1"/>
</dbReference>
<keyword evidence="3" id="KW-1185">Reference proteome</keyword>
<gene>
    <name evidence="2" type="ORF">F4V43_15795</name>
</gene>
<dbReference type="Proteomes" id="UP000367750">
    <property type="component" value="Unassembled WGS sequence"/>
</dbReference>